<dbReference type="InterPro" id="IPR050791">
    <property type="entry name" value="Aldo-Keto_reductase"/>
</dbReference>
<dbReference type="CDD" id="cd19076">
    <property type="entry name" value="AKR_AKR13A_13D"/>
    <property type="match status" value="1"/>
</dbReference>
<dbReference type="AlphaFoldDB" id="A0A0B1ZVG0"/>
<dbReference type="Gene3D" id="3.20.20.100">
    <property type="entry name" value="NADP-dependent oxidoreductase domain"/>
    <property type="match status" value="1"/>
</dbReference>
<sequence>MDRRTLGDGLVVSALGLGCMSVSGAYGPKLSQDECNGLLRGAFERGITFFDTAEIYGPFIGEEMVGEALAPIRGQVTIATKFGFRTGGKVEPGRPIQGFDSRPEHIREVCDASLARLGTDCIDLLYQHRVDPDVPIEDVAGTVRDLIAEGKVRHFGMSEAPADLIRRAHAVQPVAAVQSEYSLWTREVEDTVLPTLRELGIGLVPYSPLGRGFLTGQVKPGELARDDWRSNMPRFKGEAAEHNFRLVEALQALAGRKGVTAAQLALAWVLRQGNDIVPIPGTRRLERLEENIAAASIELSDADLAEIEQAMPAREVQGGRYA</sequence>
<comment type="caution">
    <text evidence="3">The sequence shown here is derived from an EMBL/GenBank/DDBJ whole genome shotgun (WGS) entry which is preliminary data.</text>
</comment>
<evidence type="ECO:0000259" key="2">
    <source>
        <dbReference type="Pfam" id="PF00248"/>
    </source>
</evidence>
<reference evidence="3 4" key="1">
    <citation type="submission" date="2014-10" db="EMBL/GenBank/DDBJ databases">
        <title>Genome sequence of Novosphingobium malaysiense MUSC 273(T).</title>
        <authorList>
            <person name="Lee L.-H."/>
        </authorList>
    </citation>
    <scope>NUCLEOTIDE SEQUENCE [LARGE SCALE GENOMIC DNA]</scope>
    <source>
        <strain evidence="3 4">MUSC 273</strain>
    </source>
</reference>
<gene>
    <name evidence="3" type="ORF">LK12_01735</name>
</gene>
<dbReference type="PANTHER" id="PTHR43625">
    <property type="entry name" value="AFLATOXIN B1 ALDEHYDE REDUCTASE"/>
    <property type="match status" value="1"/>
</dbReference>
<organism evidence="3 4">
    <name type="scientific">Novosphingobium malaysiense</name>
    <dbReference type="NCBI Taxonomy" id="1348853"/>
    <lineage>
        <taxon>Bacteria</taxon>
        <taxon>Pseudomonadati</taxon>
        <taxon>Pseudomonadota</taxon>
        <taxon>Alphaproteobacteria</taxon>
        <taxon>Sphingomonadales</taxon>
        <taxon>Sphingomonadaceae</taxon>
        <taxon>Novosphingobium</taxon>
    </lineage>
</organism>
<dbReference type="RefSeq" id="WP_039278542.1">
    <property type="nucleotide sequence ID" value="NZ_JTDI01000001.1"/>
</dbReference>
<dbReference type="InterPro" id="IPR023210">
    <property type="entry name" value="NADP_OxRdtase_dom"/>
</dbReference>
<feature type="domain" description="NADP-dependent oxidoreductase" evidence="2">
    <location>
        <begin position="15"/>
        <end position="310"/>
    </location>
</feature>
<dbReference type="Pfam" id="PF00248">
    <property type="entry name" value="Aldo_ket_red"/>
    <property type="match status" value="1"/>
</dbReference>
<dbReference type="Proteomes" id="UP000031057">
    <property type="component" value="Unassembled WGS sequence"/>
</dbReference>
<dbReference type="EMBL" id="JTDI01000001">
    <property type="protein sequence ID" value="KHK93102.1"/>
    <property type="molecule type" value="Genomic_DNA"/>
</dbReference>
<keyword evidence="4" id="KW-1185">Reference proteome</keyword>
<proteinExistence type="predicted"/>
<dbReference type="SUPFAM" id="SSF51430">
    <property type="entry name" value="NAD(P)-linked oxidoreductase"/>
    <property type="match status" value="1"/>
</dbReference>
<dbReference type="GO" id="GO:0016491">
    <property type="term" value="F:oxidoreductase activity"/>
    <property type="evidence" value="ECO:0007669"/>
    <property type="project" value="UniProtKB-KW"/>
</dbReference>
<keyword evidence="1" id="KW-0560">Oxidoreductase</keyword>
<dbReference type="PANTHER" id="PTHR43625:SF77">
    <property type="entry name" value="ALDO-KETO REDUCTASE"/>
    <property type="match status" value="1"/>
</dbReference>
<dbReference type="InterPro" id="IPR036812">
    <property type="entry name" value="NAD(P)_OxRdtase_dom_sf"/>
</dbReference>
<dbReference type="PROSITE" id="PS51257">
    <property type="entry name" value="PROKAR_LIPOPROTEIN"/>
    <property type="match status" value="1"/>
</dbReference>
<dbReference type="STRING" id="1348853.LK12_01735"/>
<evidence type="ECO:0000256" key="1">
    <source>
        <dbReference type="ARBA" id="ARBA00023002"/>
    </source>
</evidence>
<name>A0A0B1ZVG0_9SPHN</name>
<evidence type="ECO:0000313" key="3">
    <source>
        <dbReference type="EMBL" id="KHK93102.1"/>
    </source>
</evidence>
<accession>A0A0B1ZVG0</accession>
<dbReference type="GO" id="GO:0005737">
    <property type="term" value="C:cytoplasm"/>
    <property type="evidence" value="ECO:0007669"/>
    <property type="project" value="TreeGrafter"/>
</dbReference>
<dbReference type="OrthoDB" id="7181835at2"/>
<evidence type="ECO:0000313" key="4">
    <source>
        <dbReference type="Proteomes" id="UP000031057"/>
    </source>
</evidence>
<protein>
    <recommendedName>
        <fullName evidence="2">NADP-dependent oxidoreductase domain-containing protein</fullName>
    </recommendedName>
</protein>